<dbReference type="GO" id="GO:0046872">
    <property type="term" value="F:metal ion binding"/>
    <property type="evidence" value="ECO:0007669"/>
    <property type="project" value="UniProtKB-KW"/>
</dbReference>
<dbReference type="GO" id="GO:0003906">
    <property type="term" value="F:DNA-(apurinic or apyrimidinic site) endonuclease activity"/>
    <property type="evidence" value="ECO:0007669"/>
    <property type="project" value="TreeGrafter"/>
</dbReference>
<feature type="site" description="Interaction with DNA substrate" evidence="8">
    <location>
        <position position="249"/>
    </location>
</feature>
<dbReference type="PROSITE" id="PS51435">
    <property type="entry name" value="AP_NUCLEASE_F1_4"/>
    <property type="match status" value="1"/>
</dbReference>
<dbReference type="InterPro" id="IPR004808">
    <property type="entry name" value="AP_endonuc_1"/>
</dbReference>
<dbReference type="PANTHER" id="PTHR22748">
    <property type="entry name" value="AP ENDONUCLEASE"/>
    <property type="match status" value="1"/>
</dbReference>
<dbReference type="PANTHER" id="PTHR22748:SF6">
    <property type="entry name" value="DNA-(APURINIC OR APYRIMIDINIC SITE) ENDONUCLEASE"/>
    <property type="match status" value="1"/>
</dbReference>
<evidence type="ECO:0000256" key="8">
    <source>
        <dbReference type="PIRSR" id="PIRSR604808-3"/>
    </source>
</evidence>
<dbReference type="Proteomes" id="UP000198393">
    <property type="component" value="Unassembled WGS sequence"/>
</dbReference>
<organism evidence="10 11">
    <name type="scientific">Ekhidna lutea</name>
    <dbReference type="NCBI Taxonomy" id="447679"/>
    <lineage>
        <taxon>Bacteria</taxon>
        <taxon>Pseudomonadati</taxon>
        <taxon>Bacteroidota</taxon>
        <taxon>Cytophagia</taxon>
        <taxon>Cytophagales</taxon>
        <taxon>Reichenbachiellaceae</taxon>
        <taxon>Ekhidna</taxon>
    </lineage>
</organism>
<dbReference type="Pfam" id="PF03372">
    <property type="entry name" value="Exo_endo_phos"/>
    <property type="match status" value="1"/>
</dbReference>
<feature type="site" description="Important for catalytic activity" evidence="8">
    <location>
        <position position="223"/>
    </location>
</feature>
<dbReference type="PROSITE" id="PS00726">
    <property type="entry name" value="AP_NUCLEASE_F1_1"/>
    <property type="match status" value="1"/>
</dbReference>
<feature type="active site" description="Proton acceptor" evidence="6">
    <location>
        <position position="249"/>
    </location>
</feature>
<protein>
    <submittedName>
        <fullName evidence="10">Exodeoxyribonuclease-3</fullName>
    </submittedName>
</protein>
<dbReference type="InterPro" id="IPR020848">
    <property type="entry name" value="AP_endonuclease_F1_CS"/>
</dbReference>
<feature type="binding site" evidence="7">
    <location>
        <position position="153"/>
    </location>
    <ligand>
        <name>Mg(2+)</name>
        <dbReference type="ChEBI" id="CHEBI:18420"/>
        <label>1</label>
    </ligand>
</feature>
<dbReference type="GO" id="GO:0008081">
    <property type="term" value="F:phosphoric diester hydrolase activity"/>
    <property type="evidence" value="ECO:0007669"/>
    <property type="project" value="TreeGrafter"/>
</dbReference>
<dbReference type="Gene3D" id="3.60.10.10">
    <property type="entry name" value="Endonuclease/exonuclease/phosphatase"/>
    <property type="match status" value="1"/>
</dbReference>
<feature type="active site" evidence="6">
    <location>
        <position position="112"/>
    </location>
</feature>
<dbReference type="EMBL" id="FZPD01000003">
    <property type="protein sequence ID" value="SNS95756.1"/>
    <property type="molecule type" value="Genomic_DNA"/>
</dbReference>
<proteinExistence type="inferred from homology"/>
<evidence type="ECO:0000259" key="9">
    <source>
        <dbReference type="Pfam" id="PF03372"/>
    </source>
</evidence>
<evidence type="ECO:0000256" key="7">
    <source>
        <dbReference type="PIRSR" id="PIRSR604808-2"/>
    </source>
</evidence>
<evidence type="ECO:0000313" key="11">
    <source>
        <dbReference type="Proteomes" id="UP000198393"/>
    </source>
</evidence>
<evidence type="ECO:0000256" key="4">
    <source>
        <dbReference type="ARBA" id="ARBA00022801"/>
    </source>
</evidence>
<feature type="active site" description="Proton donor/acceptor" evidence="6">
    <location>
        <position position="151"/>
    </location>
</feature>
<keyword evidence="4" id="KW-0378">Hydrolase</keyword>
<dbReference type="PROSITE" id="PS00728">
    <property type="entry name" value="AP_NUCLEASE_F1_3"/>
    <property type="match status" value="1"/>
</dbReference>
<dbReference type="NCBIfam" id="TIGR00195">
    <property type="entry name" value="exoDNase_III"/>
    <property type="match status" value="1"/>
</dbReference>
<feature type="site" description="Transition state stabilizer" evidence="8">
    <location>
        <position position="153"/>
    </location>
</feature>
<dbReference type="NCBIfam" id="TIGR00633">
    <property type="entry name" value="xth"/>
    <property type="match status" value="1"/>
</dbReference>
<dbReference type="RefSeq" id="WP_245811237.1">
    <property type="nucleotide sequence ID" value="NZ_FZPD01000003.1"/>
</dbReference>
<evidence type="ECO:0000256" key="6">
    <source>
        <dbReference type="PIRSR" id="PIRSR604808-1"/>
    </source>
</evidence>
<dbReference type="GO" id="GO:0006284">
    <property type="term" value="P:base-excision repair"/>
    <property type="evidence" value="ECO:0007669"/>
    <property type="project" value="TreeGrafter"/>
</dbReference>
<feature type="binding site" evidence="7">
    <location>
        <position position="248"/>
    </location>
    <ligand>
        <name>Mg(2+)</name>
        <dbReference type="ChEBI" id="CHEBI:18420"/>
        <label>1</label>
    </ligand>
</feature>
<comment type="cofactor">
    <cofactor evidence="7">
        <name>Mg(2+)</name>
        <dbReference type="ChEBI" id="CHEBI:18420"/>
    </cofactor>
    <cofactor evidence="7">
        <name>Mn(2+)</name>
        <dbReference type="ChEBI" id="CHEBI:29035"/>
    </cofactor>
    <text evidence="7">Probably binds two magnesium or manganese ions per subunit.</text>
</comment>
<dbReference type="InterPro" id="IPR005135">
    <property type="entry name" value="Endo/exonuclease/phosphatase"/>
</dbReference>
<gene>
    <name evidence="10" type="ORF">SAMN05421640_1773</name>
</gene>
<comment type="similarity">
    <text evidence="2">Belongs to the DNA repair enzymes AP/ExoA family.</text>
</comment>
<feature type="domain" description="Endonuclease/exonuclease/phosphatase" evidence="9">
    <location>
        <begin position="7"/>
        <end position="249"/>
    </location>
</feature>
<feature type="binding site" evidence="7">
    <location>
        <position position="151"/>
    </location>
    <ligand>
        <name>Mg(2+)</name>
        <dbReference type="ChEBI" id="CHEBI:18420"/>
        <label>1</label>
    </ligand>
</feature>
<evidence type="ECO:0000256" key="1">
    <source>
        <dbReference type="ARBA" id="ARBA00001936"/>
    </source>
</evidence>
<dbReference type="InterPro" id="IPR020847">
    <property type="entry name" value="AP_endonuclease_F1_BS"/>
</dbReference>
<reference evidence="10 11" key="1">
    <citation type="submission" date="2017-06" db="EMBL/GenBank/DDBJ databases">
        <authorList>
            <person name="Kim H.J."/>
            <person name="Triplett B.A."/>
        </authorList>
    </citation>
    <scope>NUCLEOTIDE SEQUENCE [LARGE SCALE GENOMIC DNA]</scope>
    <source>
        <strain evidence="10 11">DSM 19307</strain>
    </source>
</reference>
<keyword evidence="11" id="KW-1185">Reference proteome</keyword>
<dbReference type="CDD" id="cd09087">
    <property type="entry name" value="Ape1-like_AP-endo"/>
    <property type="match status" value="1"/>
</dbReference>
<feature type="binding site" evidence="7">
    <location>
        <position position="38"/>
    </location>
    <ligand>
        <name>Mg(2+)</name>
        <dbReference type="ChEBI" id="CHEBI:18420"/>
        <label>1</label>
    </ligand>
</feature>
<evidence type="ECO:0000256" key="2">
    <source>
        <dbReference type="ARBA" id="ARBA00007092"/>
    </source>
</evidence>
<keyword evidence="3 7" id="KW-0479">Metal-binding</keyword>
<evidence type="ECO:0000256" key="3">
    <source>
        <dbReference type="ARBA" id="ARBA00022723"/>
    </source>
</evidence>
<keyword evidence="5 7" id="KW-0460">Magnesium</keyword>
<feature type="binding site" evidence="7">
    <location>
        <position position="249"/>
    </location>
    <ligand>
        <name>Mg(2+)</name>
        <dbReference type="ChEBI" id="CHEBI:18420"/>
        <label>1</label>
    </ligand>
</feature>
<dbReference type="GO" id="GO:0008311">
    <property type="term" value="F:double-stranded DNA 3'-5' DNA exonuclease activity"/>
    <property type="evidence" value="ECO:0007669"/>
    <property type="project" value="TreeGrafter"/>
</dbReference>
<keyword evidence="7" id="KW-0464">Manganese</keyword>
<evidence type="ECO:0000256" key="5">
    <source>
        <dbReference type="ARBA" id="ARBA00022842"/>
    </source>
</evidence>
<feature type="binding site" evidence="7">
    <location>
        <position position="10"/>
    </location>
    <ligand>
        <name>Mg(2+)</name>
        <dbReference type="ChEBI" id="CHEBI:18420"/>
        <label>1</label>
    </ligand>
</feature>
<evidence type="ECO:0000313" key="10">
    <source>
        <dbReference type="EMBL" id="SNS95756.1"/>
    </source>
</evidence>
<dbReference type="GO" id="GO:0003677">
    <property type="term" value="F:DNA binding"/>
    <property type="evidence" value="ECO:0007669"/>
    <property type="project" value="InterPro"/>
</dbReference>
<comment type="cofactor">
    <cofactor evidence="1">
        <name>Mn(2+)</name>
        <dbReference type="ChEBI" id="CHEBI:29035"/>
    </cofactor>
</comment>
<dbReference type="InterPro" id="IPR036691">
    <property type="entry name" value="Endo/exonu/phosph_ase_sf"/>
</dbReference>
<sequence>MSQIHLVSWNVNGIRAMIKKDFIKDVKEMNPDVLCLQETKGQPEDVKTALQLLPEYQVAVNSSKARKGYSGTAILSKEKPLEVFYDMGIEEHDQEGRVIAAEFEKFFVVTVYTPNSGEGMKRLDYRETWDEAFKEYIISLEEKKPVIICGDLNVAHTEIDIARAKENYNRASGYTQTEIDGLDALLNEGYIDTFRLKHPDEVKYSWWNYKYRARERNVGWRIDYFLVSEKLKDQVEEAHIYNEYLGSDHCPVGLKLNS</sequence>
<dbReference type="SUPFAM" id="SSF56219">
    <property type="entry name" value="DNase I-like"/>
    <property type="match status" value="1"/>
</dbReference>
<accession>A0A239IPQ0</accession>
<dbReference type="AlphaFoldDB" id="A0A239IPQ0"/>
<name>A0A239IPQ0_EKHLU</name>